<sequence length="122" mass="12328">MRTYLMTVAAIAALIAPASAQVMPEGSVTAGAITGGSVYQSGPSVSLTPGATQDAISSDWNQIGTISDVVLSSGGELIGILATLEMGEVFLPVESANLVAAPGQDFAFVTDLTLEELQGQAQ</sequence>
<dbReference type="EMBL" id="JAEKPD010000002">
    <property type="protein sequence ID" value="MBJ3761970.1"/>
    <property type="molecule type" value="Genomic_DNA"/>
</dbReference>
<proteinExistence type="predicted"/>
<keyword evidence="1" id="KW-0732">Signal</keyword>
<accession>A0A934MBY9</accession>
<evidence type="ECO:0008006" key="4">
    <source>
        <dbReference type="Google" id="ProtNLM"/>
    </source>
</evidence>
<dbReference type="AlphaFoldDB" id="A0A934MBY9"/>
<evidence type="ECO:0000313" key="3">
    <source>
        <dbReference type="Proteomes" id="UP000642488"/>
    </source>
</evidence>
<comment type="caution">
    <text evidence="2">The sequence shown here is derived from an EMBL/GenBank/DDBJ whole genome shotgun (WGS) entry which is preliminary data.</text>
</comment>
<protein>
    <recommendedName>
        <fullName evidence="4">PRC-barrel domain-containing protein</fullName>
    </recommendedName>
</protein>
<evidence type="ECO:0000256" key="1">
    <source>
        <dbReference type="SAM" id="SignalP"/>
    </source>
</evidence>
<evidence type="ECO:0000313" key="2">
    <source>
        <dbReference type="EMBL" id="MBJ3761970.1"/>
    </source>
</evidence>
<feature type="signal peptide" evidence="1">
    <location>
        <begin position="1"/>
        <end position="20"/>
    </location>
</feature>
<dbReference type="RefSeq" id="WP_198915133.1">
    <property type="nucleotide sequence ID" value="NZ_JAEKPD010000002.1"/>
</dbReference>
<dbReference type="Proteomes" id="UP000642488">
    <property type="component" value="Unassembled WGS sequence"/>
</dbReference>
<organism evidence="2 3">
    <name type="scientific">Palleronia pontilimi</name>
    <dbReference type="NCBI Taxonomy" id="1964209"/>
    <lineage>
        <taxon>Bacteria</taxon>
        <taxon>Pseudomonadati</taxon>
        <taxon>Pseudomonadota</taxon>
        <taxon>Alphaproteobacteria</taxon>
        <taxon>Rhodobacterales</taxon>
        <taxon>Roseobacteraceae</taxon>
        <taxon>Palleronia</taxon>
    </lineage>
</organism>
<name>A0A934MBY9_9RHOB</name>
<feature type="chain" id="PRO_5037886887" description="PRC-barrel domain-containing protein" evidence="1">
    <location>
        <begin position="21"/>
        <end position="122"/>
    </location>
</feature>
<reference evidence="2" key="1">
    <citation type="submission" date="2020-12" db="EMBL/GenBank/DDBJ databases">
        <title>Bacterial taxonomy.</title>
        <authorList>
            <person name="Pan X."/>
        </authorList>
    </citation>
    <scope>NUCLEOTIDE SEQUENCE</scope>
    <source>
        <strain evidence="2">KCTC 52957</strain>
    </source>
</reference>
<gene>
    <name evidence="2" type="ORF">ILP92_04310</name>
</gene>
<keyword evidence="3" id="KW-1185">Reference proteome</keyword>